<evidence type="ECO:0000259" key="6">
    <source>
        <dbReference type="PROSITE" id="PS50043"/>
    </source>
</evidence>
<dbReference type="KEGG" id="pmet:G4Y79_16560"/>
<dbReference type="PANTHER" id="PTHR43214:SF24">
    <property type="entry name" value="TRANSCRIPTIONAL REGULATORY PROTEIN NARL-RELATED"/>
    <property type="match status" value="1"/>
</dbReference>
<name>A0A7S8EE09_9CHLR</name>
<dbReference type="Proteomes" id="UP000594468">
    <property type="component" value="Chromosome"/>
</dbReference>
<dbReference type="PROSITE" id="PS50043">
    <property type="entry name" value="HTH_LUXR_2"/>
    <property type="match status" value="1"/>
</dbReference>
<evidence type="ECO:0000256" key="2">
    <source>
        <dbReference type="ARBA" id="ARBA00023015"/>
    </source>
</evidence>
<dbReference type="PRINTS" id="PR00038">
    <property type="entry name" value="HTHLUXR"/>
</dbReference>
<dbReference type="SMART" id="SM00448">
    <property type="entry name" value="REC"/>
    <property type="match status" value="1"/>
</dbReference>
<proteinExistence type="predicted"/>
<dbReference type="GO" id="GO:0006355">
    <property type="term" value="P:regulation of DNA-templated transcription"/>
    <property type="evidence" value="ECO:0007669"/>
    <property type="project" value="InterPro"/>
</dbReference>
<evidence type="ECO:0000313" key="8">
    <source>
        <dbReference type="EMBL" id="QPC85224.1"/>
    </source>
</evidence>
<dbReference type="Pfam" id="PF00196">
    <property type="entry name" value="GerE"/>
    <property type="match status" value="1"/>
</dbReference>
<dbReference type="CDD" id="cd17535">
    <property type="entry name" value="REC_NarL-like"/>
    <property type="match status" value="1"/>
</dbReference>
<accession>A0A7S8EE09</accession>
<dbReference type="AlphaFoldDB" id="A0A7S8EE09"/>
<dbReference type="InterPro" id="IPR000792">
    <property type="entry name" value="Tscrpt_reg_LuxR_C"/>
</dbReference>
<keyword evidence="3" id="KW-0238">DNA-binding</keyword>
<evidence type="ECO:0000256" key="5">
    <source>
        <dbReference type="PROSITE-ProRule" id="PRU00169"/>
    </source>
</evidence>
<feature type="domain" description="Response regulatory" evidence="7">
    <location>
        <begin position="3"/>
        <end position="119"/>
    </location>
</feature>
<dbReference type="GO" id="GO:0003677">
    <property type="term" value="F:DNA binding"/>
    <property type="evidence" value="ECO:0007669"/>
    <property type="project" value="UniProtKB-KW"/>
</dbReference>
<sequence>MVKVLICDDQDFAREGLQLILETDPELQVVGVAQDGADAIEKVDQLQPDLVLMDLKMPGINGIQATQAIHDKHPEIFVLVLTTYDGDAWVFDAIRSGASGYLLKDSPRDRLIAAIKETVQGKTHVDPGVAGKLLTHIAHTRVATDTTLAKSLSDREKDVLKLLAHGLTNTEIAQQLYLSEGTVKNYVSSLFTKLDVADRTQAAVKALRYGLVNLNDL</sequence>
<protein>
    <submittedName>
        <fullName evidence="8">Response regulator transcription factor</fullName>
    </submittedName>
</protein>
<dbReference type="Pfam" id="PF00072">
    <property type="entry name" value="Response_reg"/>
    <property type="match status" value="1"/>
</dbReference>
<keyword evidence="4" id="KW-0804">Transcription</keyword>
<dbReference type="InterPro" id="IPR058245">
    <property type="entry name" value="NreC/VraR/RcsB-like_REC"/>
</dbReference>
<dbReference type="CDD" id="cd06170">
    <property type="entry name" value="LuxR_C_like"/>
    <property type="match status" value="1"/>
</dbReference>
<evidence type="ECO:0000256" key="3">
    <source>
        <dbReference type="ARBA" id="ARBA00023125"/>
    </source>
</evidence>
<evidence type="ECO:0000313" key="9">
    <source>
        <dbReference type="Proteomes" id="UP000594468"/>
    </source>
</evidence>
<evidence type="ECO:0000256" key="1">
    <source>
        <dbReference type="ARBA" id="ARBA00022553"/>
    </source>
</evidence>
<dbReference type="Gene3D" id="3.40.50.2300">
    <property type="match status" value="1"/>
</dbReference>
<dbReference type="PROSITE" id="PS50110">
    <property type="entry name" value="RESPONSE_REGULATORY"/>
    <property type="match status" value="1"/>
</dbReference>
<dbReference type="InterPro" id="IPR016032">
    <property type="entry name" value="Sig_transdc_resp-reg_C-effctor"/>
</dbReference>
<keyword evidence="9" id="KW-1185">Reference proteome</keyword>
<evidence type="ECO:0000256" key="4">
    <source>
        <dbReference type="ARBA" id="ARBA00023163"/>
    </source>
</evidence>
<keyword evidence="2" id="KW-0805">Transcription regulation</keyword>
<evidence type="ECO:0000259" key="7">
    <source>
        <dbReference type="PROSITE" id="PS50110"/>
    </source>
</evidence>
<feature type="domain" description="HTH luxR-type" evidence="6">
    <location>
        <begin position="145"/>
        <end position="210"/>
    </location>
</feature>
<dbReference type="GO" id="GO:0000160">
    <property type="term" value="P:phosphorelay signal transduction system"/>
    <property type="evidence" value="ECO:0007669"/>
    <property type="project" value="InterPro"/>
</dbReference>
<dbReference type="EMBL" id="CP062983">
    <property type="protein sequence ID" value="QPC85224.1"/>
    <property type="molecule type" value="Genomic_DNA"/>
</dbReference>
<reference evidence="8 9" key="1">
    <citation type="submission" date="2020-02" db="EMBL/GenBank/DDBJ databases">
        <authorList>
            <person name="Zheng R.K."/>
            <person name="Sun C.M."/>
        </authorList>
    </citation>
    <scope>NUCLEOTIDE SEQUENCE [LARGE SCALE GENOMIC DNA]</scope>
    <source>
        <strain evidence="9">rifampicinis</strain>
    </source>
</reference>
<keyword evidence="1 5" id="KW-0597">Phosphoprotein</keyword>
<dbReference type="InterPro" id="IPR001789">
    <property type="entry name" value="Sig_transdc_resp-reg_receiver"/>
</dbReference>
<dbReference type="SUPFAM" id="SSF46894">
    <property type="entry name" value="C-terminal effector domain of the bipartite response regulators"/>
    <property type="match status" value="1"/>
</dbReference>
<dbReference type="SMART" id="SM00421">
    <property type="entry name" value="HTH_LUXR"/>
    <property type="match status" value="1"/>
</dbReference>
<feature type="modified residue" description="4-aspartylphosphate" evidence="5">
    <location>
        <position position="54"/>
    </location>
</feature>
<dbReference type="InterPro" id="IPR011006">
    <property type="entry name" value="CheY-like_superfamily"/>
</dbReference>
<dbReference type="SUPFAM" id="SSF52172">
    <property type="entry name" value="CheY-like"/>
    <property type="match status" value="1"/>
</dbReference>
<dbReference type="PROSITE" id="PS00622">
    <property type="entry name" value="HTH_LUXR_1"/>
    <property type="match status" value="1"/>
</dbReference>
<dbReference type="InterPro" id="IPR039420">
    <property type="entry name" value="WalR-like"/>
</dbReference>
<dbReference type="PANTHER" id="PTHR43214">
    <property type="entry name" value="TWO-COMPONENT RESPONSE REGULATOR"/>
    <property type="match status" value="1"/>
</dbReference>
<gene>
    <name evidence="8" type="ORF">G4Y79_16560</name>
</gene>
<organism evidence="8 9">
    <name type="scientific">Phototrophicus methaneseepsis</name>
    <dbReference type="NCBI Taxonomy" id="2710758"/>
    <lineage>
        <taxon>Bacteria</taxon>
        <taxon>Bacillati</taxon>
        <taxon>Chloroflexota</taxon>
        <taxon>Candidatus Thermofontia</taxon>
        <taxon>Phototrophicales</taxon>
        <taxon>Phototrophicaceae</taxon>
        <taxon>Phototrophicus</taxon>
    </lineage>
</organism>